<dbReference type="RefSeq" id="WP_117188335.1">
    <property type="nucleotide sequence ID" value="NZ_NOWI01000001.1"/>
</dbReference>
<dbReference type="Proteomes" id="UP000259211">
    <property type="component" value="Unassembled WGS sequence"/>
</dbReference>
<evidence type="ECO:0000259" key="3">
    <source>
        <dbReference type="Pfam" id="PF01055"/>
    </source>
</evidence>
<keyword evidence="2" id="KW-0378">Hydrolase</keyword>
<reference evidence="7 8" key="1">
    <citation type="submission" date="2017-07" db="EMBL/GenBank/DDBJ databases">
        <authorList>
            <person name="Sun Z.S."/>
            <person name="Albrecht U."/>
            <person name="Echele G."/>
            <person name="Lee C.C."/>
        </authorList>
    </citation>
    <scope>NUCLEOTIDE SEQUENCE [LARGE SCALE GENOMIC DNA]</scope>
    <source>
        <strain evidence="7 8">P16-029</strain>
    </source>
</reference>
<evidence type="ECO:0000259" key="4">
    <source>
        <dbReference type="Pfam" id="PF13802"/>
    </source>
</evidence>
<evidence type="ECO:0000259" key="5">
    <source>
        <dbReference type="Pfam" id="PF17137"/>
    </source>
</evidence>
<protein>
    <submittedName>
        <fullName evidence="7">Glucosidase</fullName>
    </submittedName>
</protein>
<dbReference type="Pfam" id="PF13802">
    <property type="entry name" value="Gal_mutarotas_2"/>
    <property type="match status" value="1"/>
</dbReference>
<dbReference type="Gene3D" id="2.60.40.1180">
    <property type="entry name" value="Golgi alpha-mannosidase II"/>
    <property type="match status" value="2"/>
</dbReference>
<evidence type="ECO:0000256" key="2">
    <source>
        <dbReference type="RuleBase" id="RU361185"/>
    </source>
</evidence>
<accession>A0A3E2DNJ2</accession>
<dbReference type="InterPro" id="IPR011013">
    <property type="entry name" value="Gal_mutarotase_sf_dom"/>
</dbReference>
<feature type="domain" description="Glycoside hydrolase family 31 TIM barrel" evidence="3">
    <location>
        <begin position="302"/>
        <end position="631"/>
    </location>
</feature>
<dbReference type="GO" id="GO:0030246">
    <property type="term" value="F:carbohydrate binding"/>
    <property type="evidence" value="ECO:0007669"/>
    <property type="project" value="InterPro"/>
</dbReference>
<dbReference type="SUPFAM" id="SSF74650">
    <property type="entry name" value="Galactose mutarotase-like"/>
    <property type="match status" value="1"/>
</dbReference>
<organism evidence="7 8">
    <name type="scientific">Cutibacterium avidum</name>
    <dbReference type="NCBI Taxonomy" id="33010"/>
    <lineage>
        <taxon>Bacteria</taxon>
        <taxon>Bacillati</taxon>
        <taxon>Actinomycetota</taxon>
        <taxon>Actinomycetes</taxon>
        <taxon>Propionibacteriales</taxon>
        <taxon>Propionibacteriaceae</taxon>
        <taxon>Cutibacterium</taxon>
    </lineage>
</organism>
<dbReference type="Pfam" id="PF17137">
    <property type="entry name" value="DUF5110"/>
    <property type="match status" value="1"/>
</dbReference>
<dbReference type="SUPFAM" id="SSF51445">
    <property type="entry name" value="(Trans)glycosidases"/>
    <property type="match status" value="1"/>
</dbReference>
<evidence type="ECO:0000313" key="7">
    <source>
        <dbReference type="EMBL" id="RFT46966.1"/>
    </source>
</evidence>
<dbReference type="EMBL" id="NOWI01000001">
    <property type="protein sequence ID" value="RFT46966.1"/>
    <property type="molecule type" value="Genomic_DNA"/>
</dbReference>
<dbReference type="CDD" id="cd06599">
    <property type="entry name" value="GH31_glycosidase_Aec37"/>
    <property type="match status" value="1"/>
</dbReference>
<name>A0A3E2DNJ2_9ACTN</name>
<dbReference type="AlphaFoldDB" id="A0A3E2DNJ2"/>
<dbReference type="Pfam" id="PF01055">
    <property type="entry name" value="Glyco_hydro_31_2nd"/>
    <property type="match status" value="1"/>
</dbReference>
<dbReference type="InterPro" id="IPR048395">
    <property type="entry name" value="Glyco_hydro_31_C"/>
</dbReference>
<dbReference type="CDD" id="cd14752">
    <property type="entry name" value="GH31_N"/>
    <property type="match status" value="1"/>
</dbReference>
<dbReference type="InterPro" id="IPR013780">
    <property type="entry name" value="Glyco_hydro_b"/>
</dbReference>
<dbReference type="SUPFAM" id="SSF51011">
    <property type="entry name" value="Glycosyl hydrolase domain"/>
    <property type="match status" value="1"/>
</dbReference>
<proteinExistence type="inferred from homology"/>
<keyword evidence="2" id="KW-0326">Glycosidase</keyword>
<dbReference type="Pfam" id="PF21365">
    <property type="entry name" value="Glyco_hydro_31_3rd"/>
    <property type="match status" value="1"/>
</dbReference>
<dbReference type="GO" id="GO:0005975">
    <property type="term" value="P:carbohydrate metabolic process"/>
    <property type="evidence" value="ECO:0007669"/>
    <property type="project" value="InterPro"/>
</dbReference>
<dbReference type="PANTHER" id="PTHR22762">
    <property type="entry name" value="ALPHA-GLUCOSIDASE"/>
    <property type="match status" value="1"/>
</dbReference>
<comment type="similarity">
    <text evidence="1 2">Belongs to the glycosyl hydrolase 31 family.</text>
</comment>
<evidence type="ECO:0000313" key="8">
    <source>
        <dbReference type="Proteomes" id="UP000259211"/>
    </source>
</evidence>
<dbReference type="Gene3D" id="3.20.20.80">
    <property type="entry name" value="Glycosidases"/>
    <property type="match status" value="1"/>
</dbReference>
<dbReference type="InterPro" id="IPR017853">
    <property type="entry name" value="GH"/>
</dbReference>
<dbReference type="Gene3D" id="2.60.40.1760">
    <property type="entry name" value="glycosyl hydrolase (family 31)"/>
    <property type="match status" value="1"/>
</dbReference>
<feature type="domain" description="Glycoside hydrolase family 31 N-terminal" evidence="4">
    <location>
        <begin position="126"/>
        <end position="255"/>
    </location>
</feature>
<dbReference type="PANTHER" id="PTHR22762:SF165">
    <property type="entry name" value="PUTATIVE (AFU_ORTHOLOGUE AFUA_1G06560)-RELATED"/>
    <property type="match status" value="1"/>
</dbReference>
<evidence type="ECO:0000259" key="6">
    <source>
        <dbReference type="Pfam" id="PF21365"/>
    </source>
</evidence>
<comment type="caution">
    <text evidence="7">The sequence shown here is derived from an EMBL/GenBank/DDBJ whole genome shotgun (WGS) entry which is preliminary data.</text>
</comment>
<dbReference type="InterPro" id="IPR033403">
    <property type="entry name" value="DUF5110"/>
</dbReference>
<dbReference type="InterPro" id="IPR025887">
    <property type="entry name" value="Glyco_hydro_31_N_dom"/>
</dbReference>
<gene>
    <name evidence="7" type="ORF">CHT91_01250</name>
</gene>
<sequence length="844" mass="94442">MDTLLRITDHSTTGSNIRLTIDDRWCASVTFVTRAIAHVRVFDIGGPQLDRTWSISPGPDVTDHTGFGPDDLLDHSPAPAWQGNSRDIGPIEDVEVTTTVADSAAEIARHPEFSGVYADEPVDSPDPDEKAFIVGTDSLRVIIRDCPLRMTWQRRTDGWVTVSEDRPTGAYEIGSRTGRVAHHRVRNLDDRYYGLGEKAGNLERTGRIFDMRCLDALGYDASSTDPLYKHVPFLMTRTANGAFGIFYDNLSASRFNLGAEVDNYHRPFTSWQADHGDIDYWVMTADQVSGLTPQILRLTGDPAFLPRWALGYSGSTMHYTDAPDASHQLLKFIDLLREHAIPCDSFQLSSGYTTIGPRRYVFTWNRDKFPQPTDTTAKFRDAGLHLAANIKPALLTTHPYYRDAAEAGIFVTDSPTGKPVTSMFWGGHGSNVDFTNSRGVQWWKDNVRRQLIDMGVESTWNDNNEYELWSEDATCDGFGHPVELDRIRPVQALLMNRASYEAQREAAPGERPFLISRSGPLGLQRYVQTWSGDNSTSWRTLRYNTRMGVGMSMSGLVNFGHDVGGFAGTARPSPELFARWVANGVMHPRFTIHSWHDDGSVNEPWMYPGITDIVRSMIRLRYRLIPFLYTLSYLAAERREPIVNPVFSLDDSLLEESDDFLLGRDLLVASVVEEGQATRTVTLPDVPGGWFEFDTGIHHDPGTVTLDAPLDRLPLLVRAGAGIPQCTLPEPTDEIITTQTVENSPHRIVLYLPDGEGHSEGFFFDDDGHTYGYRDGHGYWLTWTVDHDATTVTVHTHVEGDYQPPWGTMDFALRPSDDRTITVISELTPSASNQHPTIESTGRP</sequence>
<dbReference type="InterPro" id="IPR000322">
    <property type="entry name" value="Glyco_hydro_31_TIM"/>
</dbReference>
<feature type="domain" description="Glycosyl hydrolase family 31 C-terminal" evidence="6">
    <location>
        <begin position="641"/>
        <end position="721"/>
    </location>
</feature>
<dbReference type="GO" id="GO:0004553">
    <property type="term" value="F:hydrolase activity, hydrolyzing O-glycosyl compounds"/>
    <property type="evidence" value="ECO:0007669"/>
    <property type="project" value="InterPro"/>
</dbReference>
<evidence type="ECO:0000256" key="1">
    <source>
        <dbReference type="ARBA" id="ARBA00007806"/>
    </source>
</evidence>
<feature type="domain" description="DUF5110" evidence="5">
    <location>
        <begin position="750"/>
        <end position="804"/>
    </location>
</feature>